<dbReference type="InterPro" id="IPR036188">
    <property type="entry name" value="FAD/NAD-bd_sf"/>
</dbReference>
<dbReference type="RefSeq" id="WP_168046130.1">
    <property type="nucleotide sequence ID" value="NZ_JAATJR010000001.1"/>
</dbReference>
<dbReference type="InterPro" id="IPR002938">
    <property type="entry name" value="FAD-bd"/>
</dbReference>
<proteinExistence type="predicted"/>
<dbReference type="InterPro" id="IPR050631">
    <property type="entry name" value="PheA/TfdB_FAD_monoxygenase"/>
</dbReference>
<evidence type="ECO:0000313" key="4">
    <source>
        <dbReference type="Proteomes" id="UP000765160"/>
    </source>
</evidence>
<dbReference type="PANTHER" id="PTHR43476">
    <property type="entry name" value="3-(3-HYDROXY-PHENYL)PROPIONATE/3-HYDROXYCINNAMIC ACID HYDROXYLASE"/>
    <property type="match status" value="1"/>
</dbReference>
<dbReference type="PANTHER" id="PTHR43476:SF3">
    <property type="entry name" value="FAD-BINDING MONOOXYGENASE"/>
    <property type="match status" value="1"/>
</dbReference>
<accession>A0ABX1ERQ4</accession>
<gene>
    <name evidence="3" type="ORF">HB662_00630</name>
</gene>
<dbReference type="Pfam" id="PF01494">
    <property type="entry name" value="FAD_binding_3"/>
    <property type="match status" value="1"/>
</dbReference>
<organism evidence="3 4">
    <name type="scientific">Falsiroseomonas frigidaquae</name>
    <dbReference type="NCBI Taxonomy" id="487318"/>
    <lineage>
        <taxon>Bacteria</taxon>
        <taxon>Pseudomonadati</taxon>
        <taxon>Pseudomonadota</taxon>
        <taxon>Alphaproteobacteria</taxon>
        <taxon>Acetobacterales</taxon>
        <taxon>Roseomonadaceae</taxon>
        <taxon>Falsiroseomonas</taxon>
    </lineage>
</organism>
<dbReference type="PRINTS" id="PR00420">
    <property type="entry name" value="RNGMNOXGNASE"/>
</dbReference>
<dbReference type="SUPFAM" id="SSF51905">
    <property type="entry name" value="FAD/NAD(P)-binding domain"/>
    <property type="match status" value="1"/>
</dbReference>
<dbReference type="EMBL" id="JAAVTX010000001">
    <property type="protein sequence ID" value="NKE43262.1"/>
    <property type="molecule type" value="Genomic_DNA"/>
</dbReference>
<evidence type="ECO:0000256" key="1">
    <source>
        <dbReference type="ARBA" id="ARBA00023002"/>
    </source>
</evidence>
<dbReference type="Proteomes" id="UP000765160">
    <property type="component" value="Unassembled WGS sequence"/>
</dbReference>
<reference evidence="3 4" key="1">
    <citation type="submission" date="2020-03" db="EMBL/GenBank/DDBJ databases">
        <title>Roseomonas selenitidurans sp. nov. isolated from soil.</title>
        <authorList>
            <person name="Liu H."/>
        </authorList>
    </citation>
    <scope>NUCLEOTIDE SEQUENCE [LARGE SCALE GENOMIC DNA]</scope>
    <source>
        <strain evidence="3 4">JCM 15073</strain>
    </source>
</reference>
<evidence type="ECO:0000313" key="3">
    <source>
        <dbReference type="EMBL" id="NKE43262.1"/>
    </source>
</evidence>
<evidence type="ECO:0000259" key="2">
    <source>
        <dbReference type="Pfam" id="PF01494"/>
    </source>
</evidence>
<keyword evidence="1" id="KW-0560">Oxidoreductase</keyword>
<name>A0ABX1ERQ4_9PROT</name>
<dbReference type="Gene3D" id="3.30.70.2450">
    <property type="match status" value="1"/>
</dbReference>
<comment type="caution">
    <text evidence="3">The sequence shown here is derived from an EMBL/GenBank/DDBJ whole genome shotgun (WGS) entry which is preliminary data.</text>
</comment>
<sequence>MYGETEVLVAGAGPVGLALALALTRRGMAVRVLEKREGLSAASRASTVHPPTLDALEELGVLAPLLPGGVRVDRILWQQVEAGARVGAKAGIDLGILGGETGFPFRWHREQQDLTPALLAALPTGSVRFGAGVTALAQDDAGVTLRAADGSTHRARYAVGCDGASGAIRGLAGIGAETSDYAHRVLRLLTPLDLRDVVPGLDGLGYLFDGDGSCSLLRMPENWRLIFRIHPDMSDADAMAEAHARARIARFLPSAQDMEISGRDVYGVSRAMATSYRAGRVLLAGDAAHLTNTRGGMNMNAGIHDAMTLAATLDLVLGGEPERLLQDWADARLAVVRDALLPRTDSRVSGSPAEEVARMAALSPDGQRIWARQASMLDLARIGMPT</sequence>
<protein>
    <submittedName>
        <fullName evidence="3">NAD(P)-binding protein</fullName>
    </submittedName>
</protein>
<dbReference type="Gene3D" id="3.50.50.60">
    <property type="entry name" value="FAD/NAD(P)-binding domain"/>
    <property type="match status" value="1"/>
</dbReference>
<keyword evidence="4" id="KW-1185">Reference proteome</keyword>
<feature type="domain" description="FAD-binding" evidence="2">
    <location>
        <begin position="4"/>
        <end position="339"/>
    </location>
</feature>